<dbReference type="GO" id="GO:0012505">
    <property type="term" value="C:endomembrane system"/>
    <property type="evidence" value="ECO:0007669"/>
    <property type="project" value="UniProtKB-SubCell"/>
</dbReference>
<dbReference type="EMBL" id="CP000482">
    <property type="protein sequence ID" value="ABK99249.1"/>
    <property type="molecule type" value="Genomic_DNA"/>
</dbReference>
<keyword evidence="4 6" id="KW-0472">Membrane</keyword>
<dbReference type="PANTHER" id="PTHR42829">
    <property type="entry name" value="NADH-UBIQUINONE OXIDOREDUCTASE CHAIN 5"/>
    <property type="match status" value="1"/>
</dbReference>
<dbReference type="KEGG" id="ppd:Ppro_3182"/>
<feature type="transmembrane region" description="Helical" evidence="6">
    <location>
        <begin position="169"/>
        <end position="190"/>
    </location>
</feature>
<sequence>MIKLTLIPLLPLLGFLFNGLFGNRLPRWVVSTIACGLPALSFLVTLVLYSSLVATGQPIAETLYTWVALDPLNVDVAFYLDQASAVMCLVVTGVGTLIHLYSVGYMSHDEDQPRYFAYLNLFLFFMLMLVLGKNMIMLFAGWEGVGLASYLLIGFWYQDDEKSAAGMKAFIVNRVGDTGFVLAALLIFSYSHTLDFQGINAYFGTAGLPVSTMNLIGILLLIGACGKSAQIPLHVWLPDAMAGPTPVSALIHAATMVTAGVYLLSRMNGVLLQAPGAMQVVMWGGALTAFVGATMGLTQYNLKKVLAYSTMSQIGYMFMACGLGSFSAAMFHLYSHAFFKACLFLGAGAVLHALHGEEDMRKMGGLAKKMPLTFVTFLAGSLALCGVPPFAGFFSKDEILWSAFASAHGGSTALWLVGAVAAGMTSFYMFRAIIMTFFGQDNVPAKLKHGIHEPPFSMAIVLIILGVSSVAAGFIGLPQVLADKFGFGSPFFSFLEPVFGHHALKAGVTHQTELMFMGISIAIALGGIFLAWVFYGLNPALPEAIKKKAGCIYTTISQGYYFDAIYEKVIVKSLDTLSDSVLYNIAEKLLNYVTIVKAGATARYSANLLSRMQSGNVQAYVLYALAGLALIIWWGVANA</sequence>
<dbReference type="InterPro" id="IPR003945">
    <property type="entry name" value="NU5C-like"/>
</dbReference>
<dbReference type="InterPro" id="IPR001750">
    <property type="entry name" value="ND/Mrp_TM"/>
</dbReference>
<evidence type="ECO:0000313" key="9">
    <source>
        <dbReference type="EMBL" id="ABK98270.1"/>
    </source>
</evidence>
<evidence type="ECO:0000259" key="7">
    <source>
        <dbReference type="Pfam" id="PF00361"/>
    </source>
</evidence>
<evidence type="ECO:0000256" key="2">
    <source>
        <dbReference type="ARBA" id="ARBA00022692"/>
    </source>
</evidence>
<dbReference type="NCBIfam" id="TIGR01974">
    <property type="entry name" value="NDH_I_L"/>
    <property type="match status" value="1"/>
</dbReference>
<comment type="subcellular location">
    <subcellularLocation>
        <location evidence="1">Endomembrane system</location>
        <topology evidence="1">Multi-pass membrane protein</topology>
    </subcellularLocation>
    <subcellularLocation>
        <location evidence="5">Membrane</location>
        <topology evidence="5">Multi-pass membrane protein</topology>
    </subcellularLocation>
</comment>
<dbReference type="GO" id="GO:0015990">
    <property type="term" value="P:electron transport coupled proton transport"/>
    <property type="evidence" value="ECO:0007669"/>
    <property type="project" value="TreeGrafter"/>
</dbReference>
<dbReference type="NCBIfam" id="NF005141">
    <property type="entry name" value="PRK06590.1"/>
    <property type="match status" value="1"/>
</dbReference>
<keyword evidence="12" id="KW-1185">Reference proteome</keyword>
<evidence type="ECO:0000256" key="4">
    <source>
        <dbReference type="ARBA" id="ARBA00023136"/>
    </source>
</evidence>
<dbReference type="PANTHER" id="PTHR42829:SF2">
    <property type="entry name" value="NADH-UBIQUINONE OXIDOREDUCTASE CHAIN 5"/>
    <property type="match status" value="1"/>
</dbReference>
<name>A1ALQ0_PELPD</name>
<feature type="transmembrane region" description="Helical" evidence="6">
    <location>
        <begin position="459"/>
        <end position="481"/>
    </location>
</feature>
<dbReference type="InterPro" id="IPR001516">
    <property type="entry name" value="Proton_antipo_N"/>
</dbReference>
<dbReference type="EMBL" id="CP000482">
    <property type="protein sequence ID" value="ABK98270.1"/>
    <property type="molecule type" value="Genomic_DNA"/>
</dbReference>
<reference evidence="9 12" key="1">
    <citation type="submission" date="2006-10" db="EMBL/GenBank/DDBJ databases">
        <title>Complete sequence of chromosome of Pelobacter propionicus DSM 2379.</title>
        <authorList>
            <consortium name="US DOE Joint Genome Institute"/>
            <person name="Copeland A."/>
            <person name="Lucas S."/>
            <person name="Lapidus A."/>
            <person name="Barry K."/>
            <person name="Detter J.C."/>
            <person name="Glavina del Rio T."/>
            <person name="Hammon N."/>
            <person name="Israni S."/>
            <person name="Dalin E."/>
            <person name="Tice H."/>
            <person name="Pitluck S."/>
            <person name="Saunders E."/>
            <person name="Brettin T."/>
            <person name="Bruce D."/>
            <person name="Han C."/>
            <person name="Tapia R."/>
            <person name="Schmutz J."/>
            <person name="Larimer F."/>
            <person name="Land M."/>
            <person name="Hauser L."/>
            <person name="Kyrpides N."/>
            <person name="Kim E."/>
            <person name="Lovley D."/>
            <person name="Richardson P."/>
        </authorList>
    </citation>
    <scope>NUCLEOTIDE SEQUENCE [LARGE SCALE GENOMIC DNA]</scope>
    <source>
        <strain evidence="9">DSM 2379</strain>
        <strain evidence="12">DSM 2379 / NBRC 103807 / OttBd1</strain>
    </source>
</reference>
<dbReference type="GO" id="GO:0008137">
    <property type="term" value="F:NADH dehydrogenase (ubiquinone) activity"/>
    <property type="evidence" value="ECO:0007669"/>
    <property type="project" value="InterPro"/>
</dbReference>
<dbReference type="HOGENOM" id="CLU_007100_6_0_7"/>
<keyword evidence="2 5" id="KW-0812">Transmembrane</keyword>
<feature type="transmembrane region" description="Helical" evidence="6">
    <location>
        <begin position="414"/>
        <end position="438"/>
    </location>
</feature>
<keyword evidence="3 6" id="KW-1133">Transmembrane helix</keyword>
<evidence type="ECO:0000313" key="10">
    <source>
        <dbReference type="EMBL" id="ABK99249.1"/>
    </source>
</evidence>
<dbReference type="InterPro" id="IPR018393">
    <property type="entry name" value="NADHpl_OxRdtase_5_subgr"/>
</dbReference>
<gene>
    <name evidence="9" type="ordered locus">Ppro_0639</name>
    <name evidence="10" type="ordered locus">Ppro_1634</name>
    <name evidence="11" type="ordered locus">Ppro_3182</name>
</gene>
<evidence type="ECO:0000256" key="3">
    <source>
        <dbReference type="ARBA" id="ARBA00022989"/>
    </source>
</evidence>
<evidence type="ECO:0000313" key="11">
    <source>
        <dbReference type="EMBL" id="ABL00776.1"/>
    </source>
</evidence>
<evidence type="ECO:0000256" key="6">
    <source>
        <dbReference type="SAM" id="Phobius"/>
    </source>
</evidence>
<feature type="domain" description="NADH:quinone oxidoreductase/Mrp antiporter transmembrane" evidence="7">
    <location>
        <begin position="133"/>
        <end position="421"/>
    </location>
</feature>
<feature type="transmembrane region" description="Helical" evidence="6">
    <location>
        <begin position="6"/>
        <end position="21"/>
    </location>
</feature>
<dbReference type="EMBL" id="CP000482">
    <property type="protein sequence ID" value="ABL00776.1"/>
    <property type="molecule type" value="Genomic_DNA"/>
</dbReference>
<dbReference type="Pfam" id="PF00361">
    <property type="entry name" value="Proton_antipo_M"/>
    <property type="match status" value="1"/>
</dbReference>
<dbReference type="PRINTS" id="PR01435">
    <property type="entry name" value="NPOXDRDTASE5"/>
</dbReference>
<feature type="transmembrane region" description="Helical" evidence="6">
    <location>
        <begin position="138"/>
        <end position="157"/>
    </location>
</feature>
<dbReference type="KEGG" id="ppd:Ppro_1634"/>
<dbReference type="GO" id="GO:0042773">
    <property type="term" value="P:ATP synthesis coupled electron transport"/>
    <property type="evidence" value="ECO:0007669"/>
    <property type="project" value="InterPro"/>
</dbReference>
<dbReference type="Proteomes" id="UP000006732">
    <property type="component" value="Chromosome"/>
</dbReference>
<dbReference type="AlphaFoldDB" id="A1ALQ0"/>
<evidence type="ECO:0000256" key="5">
    <source>
        <dbReference type="RuleBase" id="RU000320"/>
    </source>
</evidence>
<dbReference type="PRINTS" id="PR01434">
    <property type="entry name" value="NADHDHGNASE5"/>
</dbReference>
<dbReference type="RefSeq" id="WP_011734583.1">
    <property type="nucleotide sequence ID" value="NC_008609.1"/>
</dbReference>
<feature type="transmembrane region" description="Helical" evidence="6">
    <location>
        <begin position="514"/>
        <end position="537"/>
    </location>
</feature>
<dbReference type="eggNOG" id="COG1009">
    <property type="taxonomic scope" value="Bacteria"/>
</dbReference>
<proteinExistence type="predicted"/>
<feature type="transmembrane region" description="Helical" evidence="6">
    <location>
        <begin position="314"/>
        <end position="331"/>
    </location>
</feature>
<feature type="transmembrane region" description="Helical" evidence="6">
    <location>
        <begin position="28"/>
        <end position="49"/>
    </location>
</feature>
<accession>A1ALQ0</accession>
<feature type="transmembrane region" description="Helical" evidence="6">
    <location>
        <begin position="280"/>
        <end position="302"/>
    </location>
</feature>
<dbReference type="GO" id="GO:0016020">
    <property type="term" value="C:membrane"/>
    <property type="evidence" value="ECO:0007669"/>
    <property type="project" value="UniProtKB-SubCell"/>
</dbReference>
<feature type="transmembrane region" description="Helical" evidence="6">
    <location>
        <begin position="202"/>
        <end position="226"/>
    </location>
</feature>
<dbReference type="OrthoDB" id="9805769at2"/>
<protein>
    <submittedName>
        <fullName evidence="9">NADH dehydrogenase subunit L</fullName>
        <ecNumber evidence="9">1.6.5.3</ecNumber>
    </submittedName>
</protein>
<keyword evidence="9" id="KW-0560">Oxidoreductase</keyword>
<evidence type="ECO:0000313" key="12">
    <source>
        <dbReference type="Proteomes" id="UP000006732"/>
    </source>
</evidence>
<feature type="transmembrane region" description="Helical" evidence="6">
    <location>
        <begin position="617"/>
        <end position="636"/>
    </location>
</feature>
<dbReference type="KEGG" id="ppd:Ppro_0639"/>
<feature type="transmembrane region" description="Helical" evidence="6">
    <location>
        <begin position="83"/>
        <end position="103"/>
    </location>
</feature>
<evidence type="ECO:0000259" key="8">
    <source>
        <dbReference type="Pfam" id="PF00662"/>
    </source>
</evidence>
<organism evidence="9 12">
    <name type="scientific">Pelobacter propionicus (strain DSM 2379 / NBRC 103807 / OttBd1)</name>
    <dbReference type="NCBI Taxonomy" id="338966"/>
    <lineage>
        <taxon>Bacteria</taxon>
        <taxon>Pseudomonadati</taxon>
        <taxon>Thermodesulfobacteriota</taxon>
        <taxon>Desulfuromonadia</taxon>
        <taxon>Desulfuromonadales</taxon>
        <taxon>Desulfuromonadaceae</taxon>
        <taxon>Pelobacter</taxon>
    </lineage>
</organism>
<feature type="transmembrane region" description="Helical" evidence="6">
    <location>
        <begin position="115"/>
        <end position="132"/>
    </location>
</feature>
<feature type="domain" description="NADH-Ubiquinone oxidoreductase (complex I) chain 5 N-terminal" evidence="8">
    <location>
        <begin position="66"/>
        <end position="116"/>
    </location>
</feature>
<dbReference type="STRING" id="338966.Ppro_0639"/>
<dbReference type="Gene3D" id="1.20.5.2700">
    <property type="match status" value="1"/>
</dbReference>
<dbReference type="GO" id="GO:0003954">
    <property type="term" value="F:NADH dehydrogenase activity"/>
    <property type="evidence" value="ECO:0007669"/>
    <property type="project" value="TreeGrafter"/>
</dbReference>
<evidence type="ECO:0000256" key="1">
    <source>
        <dbReference type="ARBA" id="ARBA00004127"/>
    </source>
</evidence>
<dbReference type="EC" id="1.6.5.3" evidence="9"/>
<feature type="transmembrane region" description="Helical" evidence="6">
    <location>
        <begin position="374"/>
        <end position="394"/>
    </location>
</feature>
<dbReference type="Pfam" id="PF00662">
    <property type="entry name" value="Proton_antipo_N"/>
    <property type="match status" value="1"/>
</dbReference>